<dbReference type="AlphaFoldDB" id="A0AAV9A459"/>
<dbReference type="InterPro" id="IPR011990">
    <property type="entry name" value="TPR-like_helical_dom_sf"/>
</dbReference>
<dbReference type="GO" id="GO:0003729">
    <property type="term" value="F:mRNA binding"/>
    <property type="evidence" value="ECO:0007669"/>
    <property type="project" value="TreeGrafter"/>
</dbReference>
<keyword evidence="4" id="KW-1185">Reference proteome</keyword>
<evidence type="ECO:0000256" key="1">
    <source>
        <dbReference type="ARBA" id="ARBA00022737"/>
    </source>
</evidence>
<dbReference type="PANTHER" id="PTHR47934">
    <property type="entry name" value="PENTATRICOPEPTIDE REPEAT-CONTAINING PROTEIN PET309, MITOCHONDRIAL"/>
    <property type="match status" value="1"/>
</dbReference>
<reference evidence="3" key="2">
    <citation type="submission" date="2023-06" db="EMBL/GenBank/DDBJ databases">
        <authorList>
            <person name="Ma L."/>
            <person name="Liu K.-W."/>
            <person name="Li Z."/>
            <person name="Hsiao Y.-Y."/>
            <person name="Qi Y."/>
            <person name="Fu T."/>
            <person name="Tang G."/>
            <person name="Zhang D."/>
            <person name="Sun W.-H."/>
            <person name="Liu D.-K."/>
            <person name="Li Y."/>
            <person name="Chen G.-Z."/>
            <person name="Liu X.-D."/>
            <person name="Liao X.-Y."/>
            <person name="Jiang Y.-T."/>
            <person name="Yu X."/>
            <person name="Hao Y."/>
            <person name="Huang J."/>
            <person name="Zhao X.-W."/>
            <person name="Ke S."/>
            <person name="Chen Y.-Y."/>
            <person name="Wu W.-L."/>
            <person name="Hsu J.-L."/>
            <person name="Lin Y.-F."/>
            <person name="Huang M.-D."/>
            <person name="Li C.-Y."/>
            <person name="Huang L."/>
            <person name="Wang Z.-W."/>
            <person name="Zhao X."/>
            <person name="Zhong W.-Y."/>
            <person name="Peng D.-H."/>
            <person name="Ahmad S."/>
            <person name="Lan S."/>
            <person name="Zhang J.-S."/>
            <person name="Tsai W.-C."/>
            <person name="Van De Peer Y."/>
            <person name="Liu Z.-J."/>
        </authorList>
    </citation>
    <scope>NUCLEOTIDE SEQUENCE</scope>
    <source>
        <strain evidence="3">SCP</strain>
        <tissue evidence="3">Leaves</tissue>
    </source>
</reference>
<comment type="caution">
    <text evidence="3">The sequence shown here is derived from an EMBL/GenBank/DDBJ whole genome shotgun (WGS) entry which is preliminary data.</text>
</comment>
<reference evidence="3" key="1">
    <citation type="journal article" date="2023" name="Nat. Commun.">
        <title>Diploid and tetraploid genomes of Acorus and the evolution of monocots.</title>
        <authorList>
            <person name="Ma L."/>
            <person name="Liu K.W."/>
            <person name="Li Z."/>
            <person name="Hsiao Y.Y."/>
            <person name="Qi Y."/>
            <person name="Fu T."/>
            <person name="Tang G.D."/>
            <person name="Zhang D."/>
            <person name="Sun W.H."/>
            <person name="Liu D.K."/>
            <person name="Li Y."/>
            <person name="Chen G.Z."/>
            <person name="Liu X.D."/>
            <person name="Liao X.Y."/>
            <person name="Jiang Y.T."/>
            <person name="Yu X."/>
            <person name="Hao Y."/>
            <person name="Huang J."/>
            <person name="Zhao X.W."/>
            <person name="Ke S."/>
            <person name="Chen Y.Y."/>
            <person name="Wu W.L."/>
            <person name="Hsu J.L."/>
            <person name="Lin Y.F."/>
            <person name="Huang M.D."/>
            <person name="Li C.Y."/>
            <person name="Huang L."/>
            <person name="Wang Z.W."/>
            <person name="Zhao X."/>
            <person name="Zhong W.Y."/>
            <person name="Peng D.H."/>
            <person name="Ahmad S."/>
            <person name="Lan S."/>
            <person name="Zhang J.S."/>
            <person name="Tsai W.C."/>
            <person name="Van de Peer Y."/>
            <person name="Liu Z.J."/>
        </authorList>
    </citation>
    <scope>NUCLEOTIDE SEQUENCE</scope>
    <source>
        <strain evidence="3">SCP</strain>
    </source>
</reference>
<dbReference type="Gene3D" id="1.25.40.10">
    <property type="entry name" value="Tetratricopeptide repeat domain"/>
    <property type="match status" value="3"/>
</dbReference>
<dbReference type="GO" id="GO:0005739">
    <property type="term" value="C:mitochondrion"/>
    <property type="evidence" value="ECO:0007669"/>
    <property type="project" value="TreeGrafter"/>
</dbReference>
<dbReference type="GO" id="GO:0007005">
    <property type="term" value="P:mitochondrion organization"/>
    <property type="evidence" value="ECO:0007669"/>
    <property type="project" value="TreeGrafter"/>
</dbReference>
<dbReference type="Pfam" id="PF01535">
    <property type="entry name" value="PPR"/>
    <property type="match status" value="1"/>
</dbReference>
<feature type="repeat" description="PPR" evidence="2">
    <location>
        <begin position="252"/>
        <end position="286"/>
    </location>
</feature>
<dbReference type="EMBL" id="JAUJYN010000013">
    <property type="protein sequence ID" value="KAK1258815.1"/>
    <property type="molecule type" value="Genomic_DNA"/>
</dbReference>
<accession>A0AAV9A459</accession>
<proteinExistence type="predicted"/>
<dbReference type="InterPro" id="IPR051114">
    <property type="entry name" value="Mito_RNA_Proc_CCM1"/>
</dbReference>
<evidence type="ECO:0000256" key="2">
    <source>
        <dbReference type="PROSITE-ProRule" id="PRU00708"/>
    </source>
</evidence>
<dbReference type="PANTHER" id="PTHR47934:SF6">
    <property type="entry name" value="MITOCHONDRIAL GROUP I INTRON SPLICING FACTOR CCM1-RELATED"/>
    <property type="match status" value="1"/>
</dbReference>
<dbReference type="Proteomes" id="UP001179952">
    <property type="component" value="Unassembled WGS sequence"/>
</dbReference>
<dbReference type="NCBIfam" id="TIGR00756">
    <property type="entry name" value="PPR"/>
    <property type="match status" value="4"/>
</dbReference>
<gene>
    <name evidence="3" type="ORF">QJS04_geneDACA024413</name>
</gene>
<evidence type="ECO:0000313" key="3">
    <source>
        <dbReference type="EMBL" id="KAK1258815.1"/>
    </source>
</evidence>
<keyword evidence="1" id="KW-0677">Repeat</keyword>
<sequence length="377" mass="42857">MNNHVHQKGFFKCSSNSFEVVDLRTYFLLDSPKSVFETKMDDKDEYDHHDWLSPTETLTLFSNITDPKSIHPFLSKLSLRNDYRPSEPLYTAILSRLRDHPSIDSLLLRTRRERLPLSDPFFHKLIKTQSPDRALHTLSRMPSDFHCFPSVKTFNLVLAALVSARRFDSVRALLCALAPRLGVTPDTCSFNILIKGLCASDRRDDALALLDEMPKPNRVTYATLMHFLCARGEVGEAFALLERMGRERCEPDTVVFNVLISGVCKRGRVDEAMGMLRGMMRWGCRPNSDSYQAVLCGLIGARRFGEAKVFVVEEMGRERGRRPSFKAYEAVVAGLCGEGRVGDAEVVLRRMVRDGFVPRWGTWKRRSSEEDEVGGEE</sequence>
<dbReference type="GO" id="GO:0006396">
    <property type="term" value="P:RNA processing"/>
    <property type="evidence" value="ECO:0007669"/>
    <property type="project" value="TreeGrafter"/>
</dbReference>
<protein>
    <submittedName>
        <fullName evidence="3">Pentatricopeptide repeat-containing protein</fullName>
    </submittedName>
</protein>
<feature type="repeat" description="PPR" evidence="2">
    <location>
        <begin position="186"/>
        <end position="216"/>
    </location>
</feature>
<evidence type="ECO:0000313" key="4">
    <source>
        <dbReference type="Proteomes" id="UP001179952"/>
    </source>
</evidence>
<dbReference type="PROSITE" id="PS51375">
    <property type="entry name" value="PPR"/>
    <property type="match status" value="4"/>
</dbReference>
<dbReference type="Pfam" id="PF13041">
    <property type="entry name" value="PPR_2"/>
    <property type="match status" value="1"/>
</dbReference>
<dbReference type="Pfam" id="PF12854">
    <property type="entry name" value="PPR_1"/>
    <property type="match status" value="2"/>
</dbReference>
<name>A0AAV9A459_ACOGR</name>
<feature type="repeat" description="PPR" evidence="2">
    <location>
        <begin position="217"/>
        <end position="251"/>
    </location>
</feature>
<organism evidence="3 4">
    <name type="scientific">Acorus gramineus</name>
    <name type="common">Dwarf sweet flag</name>
    <dbReference type="NCBI Taxonomy" id="55184"/>
    <lineage>
        <taxon>Eukaryota</taxon>
        <taxon>Viridiplantae</taxon>
        <taxon>Streptophyta</taxon>
        <taxon>Embryophyta</taxon>
        <taxon>Tracheophyta</taxon>
        <taxon>Spermatophyta</taxon>
        <taxon>Magnoliopsida</taxon>
        <taxon>Liliopsida</taxon>
        <taxon>Acoraceae</taxon>
        <taxon>Acorus</taxon>
    </lineage>
</organism>
<feature type="repeat" description="PPR" evidence="2">
    <location>
        <begin position="324"/>
        <end position="358"/>
    </location>
</feature>
<dbReference type="InterPro" id="IPR002885">
    <property type="entry name" value="PPR_rpt"/>
</dbReference>